<feature type="compositionally biased region" description="Low complexity" evidence="1">
    <location>
        <begin position="108"/>
        <end position="130"/>
    </location>
</feature>
<feature type="compositionally biased region" description="Polar residues" evidence="1">
    <location>
        <begin position="170"/>
        <end position="179"/>
    </location>
</feature>
<protein>
    <submittedName>
        <fullName evidence="3">Uncharacterized protein</fullName>
    </submittedName>
</protein>
<sequence>MDPANSYSFYVVQTEVRRCGVFSPNFALTNLKVPPNTAHPNLRETLSYFLAKTQSSYSMMQLIIKTFTLYLIVFPAAIGQQDMNCETTDGKKMTCTPKSSTSGSANVATSPSALPTSATSPPLPASATPPISGNVPASLPSMTAGAGIGSFPSTAQPASQPAAGAPGPNKATTPASVPSTAGVPASRVTNDPASSASGGFNSSSLGPPDVPVPSSGTTPPGSPSPVGSVAPTTSGNAEKGAPSDGAKTYNLECSAFWISGLAIVVGVTTVLTL</sequence>
<feature type="region of interest" description="Disordered" evidence="1">
    <location>
        <begin position="90"/>
        <end position="244"/>
    </location>
</feature>
<feature type="transmembrane region" description="Helical" evidence="2">
    <location>
        <begin position="254"/>
        <end position="272"/>
    </location>
</feature>
<gene>
    <name evidence="3" type="ORF">CROQUDRAFT_96188</name>
</gene>
<feature type="compositionally biased region" description="Low complexity" evidence="1">
    <location>
        <begin position="193"/>
        <end position="234"/>
    </location>
</feature>
<proteinExistence type="predicted"/>
<dbReference type="EMBL" id="MU167317">
    <property type="protein sequence ID" value="KAG0143499.1"/>
    <property type="molecule type" value="Genomic_DNA"/>
</dbReference>
<evidence type="ECO:0000313" key="3">
    <source>
        <dbReference type="EMBL" id="KAG0143499.1"/>
    </source>
</evidence>
<feature type="compositionally biased region" description="Polar residues" evidence="1">
    <location>
        <begin position="96"/>
        <end position="107"/>
    </location>
</feature>
<name>A0A9P6T9F2_9BASI</name>
<keyword evidence="2" id="KW-0472">Membrane</keyword>
<accession>A0A9P6T9F2</accession>
<dbReference type="Proteomes" id="UP000886653">
    <property type="component" value="Unassembled WGS sequence"/>
</dbReference>
<dbReference type="AlphaFoldDB" id="A0A9P6T9F2"/>
<reference evidence="3" key="1">
    <citation type="submission" date="2013-11" db="EMBL/GenBank/DDBJ databases">
        <title>Genome sequence of the fusiform rust pathogen reveals effectors for host alternation and coevolution with pine.</title>
        <authorList>
            <consortium name="DOE Joint Genome Institute"/>
            <person name="Smith K."/>
            <person name="Pendleton A."/>
            <person name="Kubisiak T."/>
            <person name="Anderson C."/>
            <person name="Salamov A."/>
            <person name="Aerts A."/>
            <person name="Riley R."/>
            <person name="Clum A."/>
            <person name="Lindquist E."/>
            <person name="Ence D."/>
            <person name="Campbell M."/>
            <person name="Kronenberg Z."/>
            <person name="Feau N."/>
            <person name="Dhillon B."/>
            <person name="Hamelin R."/>
            <person name="Burleigh J."/>
            <person name="Smith J."/>
            <person name="Yandell M."/>
            <person name="Nelson C."/>
            <person name="Grigoriev I."/>
            <person name="Davis J."/>
        </authorList>
    </citation>
    <scope>NUCLEOTIDE SEQUENCE</scope>
    <source>
        <strain evidence="3">G11</strain>
    </source>
</reference>
<evidence type="ECO:0000256" key="1">
    <source>
        <dbReference type="SAM" id="MobiDB-lite"/>
    </source>
</evidence>
<keyword evidence="2" id="KW-0812">Transmembrane</keyword>
<organism evidence="3 4">
    <name type="scientific">Cronartium quercuum f. sp. fusiforme G11</name>
    <dbReference type="NCBI Taxonomy" id="708437"/>
    <lineage>
        <taxon>Eukaryota</taxon>
        <taxon>Fungi</taxon>
        <taxon>Dikarya</taxon>
        <taxon>Basidiomycota</taxon>
        <taxon>Pucciniomycotina</taxon>
        <taxon>Pucciniomycetes</taxon>
        <taxon>Pucciniales</taxon>
        <taxon>Coleosporiaceae</taxon>
        <taxon>Cronartium</taxon>
    </lineage>
</organism>
<keyword evidence="2" id="KW-1133">Transmembrane helix</keyword>
<comment type="caution">
    <text evidence="3">The sequence shown here is derived from an EMBL/GenBank/DDBJ whole genome shotgun (WGS) entry which is preliminary data.</text>
</comment>
<evidence type="ECO:0000256" key="2">
    <source>
        <dbReference type="SAM" id="Phobius"/>
    </source>
</evidence>
<evidence type="ECO:0000313" key="4">
    <source>
        <dbReference type="Proteomes" id="UP000886653"/>
    </source>
</evidence>
<feature type="compositionally biased region" description="Low complexity" evidence="1">
    <location>
        <begin position="152"/>
        <end position="168"/>
    </location>
</feature>
<keyword evidence="4" id="KW-1185">Reference proteome</keyword>